<evidence type="ECO:0008006" key="9">
    <source>
        <dbReference type="Google" id="ProtNLM"/>
    </source>
</evidence>
<dbReference type="InterPro" id="IPR016443">
    <property type="entry name" value="RNA3'_term_phos_cyc_type_2"/>
</dbReference>
<evidence type="ECO:0000259" key="5">
    <source>
        <dbReference type="Pfam" id="PF01137"/>
    </source>
</evidence>
<accession>A0A2T9ZC82</accession>
<dbReference type="PANTHER" id="PTHR11096:SF1">
    <property type="entry name" value="RNA 3'-TERMINAL PHOSPHATE CYCLASE-LIKE PROTEIN"/>
    <property type="match status" value="1"/>
</dbReference>
<evidence type="ECO:0000313" key="8">
    <source>
        <dbReference type="Proteomes" id="UP000245609"/>
    </source>
</evidence>
<dbReference type="CDD" id="cd00875">
    <property type="entry name" value="RNA_Cyclase_Class_I"/>
    <property type="match status" value="1"/>
</dbReference>
<keyword evidence="3" id="KW-0690">Ribosome biogenesis</keyword>
<name>A0A2T9ZC82_9FUNG</name>
<dbReference type="InterPro" id="IPR013792">
    <property type="entry name" value="RNA3'P_cycl/enolpyr_Trfase_a/b"/>
</dbReference>
<dbReference type="PANTHER" id="PTHR11096">
    <property type="entry name" value="RNA 3' TERMINAL PHOSPHATE CYCLASE"/>
    <property type="match status" value="1"/>
</dbReference>
<dbReference type="PROSITE" id="PS01287">
    <property type="entry name" value="RTC"/>
    <property type="match status" value="1"/>
</dbReference>
<protein>
    <recommendedName>
        <fullName evidence="9">18S rRNA biogenesis protein RCL1</fullName>
    </recommendedName>
</protein>
<comment type="caution">
    <text evidence="7">The sequence shown here is derived from an EMBL/GenBank/DDBJ whole genome shotgun (WGS) entry which is preliminary data.</text>
</comment>
<dbReference type="GO" id="GO:0005730">
    <property type="term" value="C:nucleolus"/>
    <property type="evidence" value="ECO:0007669"/>
    <property type="project" value="UniProtKB-SubCell"/>
</dbReference>
<dbReference type="InterPro" id="IPR037136">
    <property type="entry name" value="RNA3'_phos_cyclase_dom_sf"/>
</dbReference>
<comment type="similarity">
    <text evidence="2">Belongs to the RNA 3'-terminal cyclase family. Type 2 subfamily.</text>
</comment>
<dbReference type="InterPro" id="IPR013791">
    <property type="entry name" value="RNA3'-term_phos_cycl_insert"/>
</dbReference>
<dbReference type="Pfam" id="PF01137">
    <property type="entry name" value="RTC"/>
    <property type="match status" value="1"/>
</dbReference>
<dbReference type="AlphaFoldDB" id="A0A2T9ZC82"/>
<evidence type="ECO:0000259" key="6">
    <source>
        <dbReference type="Pfam" id="PF05189"/>
    </source>
</evidence>
<proteinExistence type="inferred from homology"/>
<evidence type="ECO:0000256" key="2">
    <source>
        <dbReference type="ARBA" id="ARBA00007089"/>
    </source>
</evidence>
<sequence length="358" mass="38759">MFSGVKILKFSGHSYFRQRVALSLLSSLPIRIDDIRSDTDSPGLKDFEISLLQIAEKITNGTNIDISTSVVIKPGSLIGGKFYQACAVSRGLGYYLEFIISLAAFTKTTTNATLTGVTNNSLDIGVDRIRTVTLPLLKKFGIETGLELKILKRGAEPLGGGEVSLVFPPVKKINPLVYADPGYISKIRGIAYCTKVPAQTANRLVESARSVLNPYTPDVYIYTDVYKGKDSGNSPGFGILLVAESTTGGLFSSEITGSAGSSAEDIAKHCAAMLLAEIEKGGCVDSFHQWITLLFMTLCSQDVSKTVFGKLNKFTVQYLRDLKTFFNITFKLVPNNQNNTVNVSCVGIGYSNINKSIV</sequence>
<keyword evidence="4" id="KW-0539">Nucleus</keyword>
<gene>
    <name evidence="7" type="ORF">BB560_003356</name>
</gene>
<dbReference type="Gene3D" id="3.65.10.20">
    <property type="entry name" value="RNA 3'-terminal phosphate cyclase domain"/>
    <property type="match status" value="1"/>
</dbReference>
<dbReference type="InterPro" id="IPR036553">
    <property type="entry name" value="RPTC_insert"/>
</dbReference>
<reference evidence="7 8" key="1">
    <citation type="journal article" date="2018" name="MBio">
        <title>Comparative Genomics Reveals the Core Gene Toolbox for the Fungus-Insect Symbiosis.</title>
        <authorList>
            <person name="Wang Y."/>
            <person name="Stata M."/>
            <person name="Wang W."/>
            <person name="Stajich J.E."/>
            <person name="White M.M."/>
            <person name="Moncalvo J.M."/>
        </authorList>
    </citation>
    <scope>NUCLEOTIDE SEQUENCE [LARGE SCALE GENOMIC DNA]</scope>
    <source>
        <strain evidence="7 8">SC-DP-2</strain>
    </source>
</reference>
<dbReference type="Pfam" id="PF05189">
    <property type="entry name" value="RTC_insert"/>
    <property type="match status" value="1"/>
</dbReference>
<dbReference type="EMBL" id="MBFS01000563">
    <property type="protein sequence ID" value="PVV02196.1"/>
    <property type="molecule type" value="Genomic_DNA"/>
</dbReference>
<dbReference type="GO" id="GO:0004521">
    <property type="term" value="F:RNA endonuclease activity"/>
    <property type="evidence" value="ECO:0007669"/>
    <property type="project" value="TreeGrafter"/>
</dbReference>
<evidence type="ECO:0000313" key="7">
    <source>
        <dbReference type="EMBL" id="PVV02196.1"/>
    </source>
</evidence>
<evidence type="ECO:0000256" key="3">
    <source>
        <dbReference type="ARBA" id="ARBA00022517"/>
    </source>
</evidence>
<dbReference type="OrthoDB" id="1911237at2759"/>
<evidence type="ECO:0000256" key="1">
    <source>
        <dbReference type="ARBA" id="ARBA00004604"/>
    </source>
</evidence>
<dbReference type="Gene3D" id="3.30.360.20">
    <property type="entry name" value="RNA 3'-terminal phosphate cyclase, insert domain"/>
    <property type="match status" value="1"/>
</dbReference>
<dbReference type="STRING" id="133381.A0A2T9ZC82"/>
<feature type="domain" description="RNA 3'-terminal phosphate cyclase" evidence="5">
    <location>
        <begin position="9"/>
        <end position="331"/>
    </location>
</feature>
<keyword evidence="8" id="KW-1185">Reference proteome</keyword>
<dbReference type="InterPro" id="IPR023797">
    <property type="entry name" value="RNA3'_phos_cyclase_dom"/>
</dbReference>
<evidence type="ECO:0000256" key="4">
    <source>
        <dbReference type="ARBA" id="ARBA00023242"/>
    </source>
</evidence>
<feature type="domain" description="RNA 3'-terminal phosphate cyclase insert" evidence="6">
    <location>
        <begin position="180"/>
        <end position="279"/>
    </location>
</feature>
<dbReference type="Proteomes" id="UP000245609">
    <property type="component" value="Unassembled WGS sequence"/>
</dbReference>
<dbReference type="InterPro" id="IPR020719">
    <property type="entry name" value="RNA3'_term_phos_cycl-like_CS"/>
</dbReference>
<dbReference type="NCBIfam" id="TIGR03400">
    <property type="entry name" value="18S_RNA_Rcl1p"/>
    <property type="match status" value="1"/>
</dbReference>
<comment type="subcellular location">
    <subcellularLocation>
        <location evidence="1">Nucleus</location>
        <location evidence="1">Nucleolus</location>
    </subcellularLocation>
</comment>
<dbReference type="SUPFAM" id="SSF55205">
    <property type="entry name" value="EPT/RTPC-like"/>
    <property type="match status" value="1"/>
</dbReference>
<dbReference type="GO" id="GO:0000479">
    <property type="term" value="P:endonucleolytic cleavage of tricistronic rRNA transcript (SSU-rRNA, 5.8S rRNA, LSU-rRNA)"/>
    <property type="evidence" value="ECO:0007669"/>
    <property type="project" value="TreeGrafter"/>
</dbReference>
<dbReference type="FunFam" id="3.30.360.20:FF:000004">
    <property type="entry name" value="18S rRNA biogenesis protein"/>
    <property type="match status" value="1"/>
</dbReference>
<dbReference type="InterPro" id="IPR000228">
    <property type="entry name" value="RNA3'_term_phos_cyc"/>
</dbReference>
<organism evidence="7 8">
    <name type="scientific">Smittium megazygosporum</name>
    <dbReference type="NCBI Taxonomy" id="133381"/>
    <lineage>
        <taxon>Eukaryota</taxon>
        <taxon>Fungi</taxon>
        <taxon>Fungi incertae sedis</taxon>
        <taxon>Zoopagomycota</taxon>
        <taxon>Kickxellomycotina</taxon>
        <taxon>Harpellomycetes</taxon>
        <taxon>Harpellales</taxon>
        <taxon>Legeriomycetaceae</taxon>
        <taxon>Smittium</taxon>
    </lineage>
</organism>